<accession>A0A8X7Q2R5</accession>
<dbReference type="Proteomes" id="UP000886595">
    <property type="component" value="Unassembled WGS sequence"/>
</dbReference>
<protein>
    <submittedName>
        <fullName evidence="1">Uncharacterized protein</fullName>
    </submittedName>
</protein>
<organism evidence="1 2">
    <name type="scientific">Brassica carinata</name>
    <name type="common">Ethiopian mustard</name>
    <name type="synonym">Abyssinian cabbage</name>
    <dbReference type="NCBI Taxonomy" id="52824"/>
    <lineage>
        <taxon>Eukaryota</taxon>
        <taxon>Viridiplantae</taxon>
        <taxon>Streptophyta</taxon>
        <taxon>Embryophyta</taxon>
        <taxon>Tracheophyta</taxon>
        <taxon>Spermatophyta</taxon>
        <taxon>Magnoliopsida</taxon>
        <taxon>eudicotyledons</taxon>
        <taxon>Gunneridae</taxon>
        <taxon>Pentapetalae</taxon>
        <taxon>rosids</taxon>
        <taxon>malvids</taxon>
        <taxon>Brassicales</taxon>
        <taxon>Brassicaceae</taxon>
        <taxon>Brassiceae</taxon>
        <taxon>Brassica</taxon>
    </lineage>
</organism>
<dbReference type="OrthoDB" id="1928518at2759"/>
<dbReference type="GO" id="GO:0009536">
    <property type="term" value="C:plastid"/>
    <property type="evidence" value="ECO:0007669"/>
    <property type="project" value="TreeGrafter"/>
</dbReference>
<comment type="caution">
    <text evidence="1">The sequence shown here is derived from an EMBL/GenBank/DDBJ whole genome shotgun (WGS) entry which is preliminary data.</text>
</comment>
<evidence type="ECO:0000313" key="2">
    <source>
        <dbReference type="Proteomes" id="UP000886595"/>
    </source>
</evidence>
<dbReference type="EMBL" id="JAAMPC010000015">
    <property type="protein sequence ID" value="KAG2260868.1"/>
    <property type="molecule type" value="Genomic_DNA"/>
</dbReference>
<keyword evidence="2" id="KW-1185">Reference proteome</keyword>
<dbReference type="AlphaFoldDB" id="A0A8X7Q2R5"/>
<sequence length="143" mass="16083">MEEYSASATTVAFDRPIPLLRGPIPSSREEGARIGSRRLASNNCKPPWWRSLGGGGVVDMREREKCEEREFKECLAAKNKCSGFAKEKCSAAFLDARIAMETDVEGLIWLASIPEDSRWLGSLVQARRKTNRRARDVLLNQQQ</sequence>
<name>A0A8X7Q2R5_BRACI</name>
<gene>
    <name evidence="1" type="ORF">Bca52824_080162</name>
</gene>
<proteinExistence type="predicted"/>
<reference evidence="1 2" key="1">
    <citation type="submission" date="2020-02" db="EMBL/GenBank/DDBJ databases">
        <authorList>
            <person name="Ma Q."/>
            <person name="Huang Y."/>
            <person name="Song X."/>
            <person name="Pei D."/>
        </authorList>
    </citation>
    <scope>NUCLEOTIDE SEQUENCE [LARGE SCALE GENOMIC DNA]</scope>
    <source>
        <strain evidence="1">Sxm20200214</strain>
        <tissue evidence="1">Leaf</tissue>
    </source>
</reference>
<evidence type="ECO:0000313" key="1">
    <source>
        <dbReference type="EMBL" id="KAG2260868.1"/>
    </source>
</evidence>
<dbReference type="PANTHER" id="PTHR36773">
    <property type="entry name" value="EXPRESSED PROTEIN"/>
    <property type="match status" value="1"/>
</dbReference>
<dbReference type="PANTHER" id="PTHR36773:SF1">
    <property type="entry name" value="EXPRESSED PROTEIN"/>
    <property type="match status" value="1"/>
</dbReference>